<reference evidence="4 5" key="1">
    <citation type="submission" date="2015-07" db="EMBL/GenBank/DDBJ databases">
        <title>Comparative genomics of the Sigatoka disease complex on banana suggests a link between parallel evolutionary changes in Pseudocercospora fijiensis and Pseudocercospora eumusae and increased virulence on the banana host.</title>
        <authorList>
            <person name="Chang T.-C."/>
            <person name="Salvucci A."/>
            <person name="Crous P.W."/>
            <person name="Stergiopoulos I."/>
        </authorList>
    </citation>
    <scope>NUCLEOTIDE SEQUENCE [LARGE SCALE GENOMIC DNA]</scope>
    <source>
        <strain evidence="4 5">CBS 114824</strain>
    </source>
</reference>
<dbReference type="Pfam" id="PF00857">
    <property type="entry name" value="Isochorismatase"/>
    <property type="match status" value="1"/>
</dbReference>
<gene>
    <name evidence="4" type="ORF">AC578_503</name>
</gene>
<dbReference type="OrthoDB" id="205198at2759"/>
<dbReference type="Gene3D" id="1.10.10.1200">
    <property type="entry name" value="MAGE homology domain, winged helix WH1 motif"/>
    <property type="match status" value="1"/>
</dbReference>
<feature type="region of interest" description="Disordered" evidence="2">
    <location>
        <begin position="1"/>
        <end position="54"/>
    </location>
</feature>
<dbReference type="InterPro" id="IPR053152">
    <property type="entry name" value="Hydrolase_YcaC-like"/>
</dbReference>
<dbReference type="PROSITE" id="PS50838">
    <property type="entry name" value="MAGE"/>
    <property type="match status" value="1"/>
</dbReference>
<name>A0A139HXY9_9PEZI</name>
<feature type="domain" description="MAGE" evidence="3">
    <location>
        <begin position="57"/>
        <end position="259"/>
    </location>
</feature>
<dbReference type="SUPFAM" id="SSF52499">
    <property type="entry name" value="Isochorismatase-like hydrolases"/>
    <property type="match status" value="1"/>
</dbReference>
<dbReference type="Gene3D" id="3.40.50.850">
    <property type="entry name" value="Isochorismatase-like"/>
    <property type="match status" value="1"/>
</dbReference>
<evidence type="ECO:0000256" key="2">
    <source>
        <dbReference type="SAM" id="MobiDB-lite"/>
    </source>
</evidence>
<dbReference type="InterPro" id="IPR000868">
    <property type="entry name" value="Isochorismatase-like_dom"/>
</dbReference>
<dbReference type="SMART" id="SM01373">
    <property type="entry name" value="MAGE"/>
    <property type="match status" value="1"/>
</dbReference>
<dbReference type="AlphaFoldDB" id="A0A139HXY9"/>
<sequence length="555" mass="61987">MPLVQGRKRRAEPQDEESPEGSPEPQTQRRRTTGDDFGQDEESFGRDEGSQTQDVSLDEMAKKMVRLALSCELARRPIRRQEVGEKVLGANNRMFKRVFDQAQMHLNVVFGMEMVELPSREKLTVQQRRAAQKKDSQPTKSGTTAWILRSILPPNFHDPMILQPSFAPTARDEAQYTGIYTVLVSAIMMAGGQLNNDKMERYLQRLKIDDQTPVVDFEKNERLMKRMEKDGYIARVKESSGTGEDDIYWIVGPRGKIEVGEDGARGITTTVYAPKTQEEEEELERKVNRSLGIAQPSRSEVQPEAQQNGESSRRTQKSRARGNAAQREAAGDGAFPFERLDKNDSLLLILDLQVGLYSLARDFDATLYYNSMIAHSALGKLFDIPVILSTSAQQGPNGPLPKEILDMYPDAPIVKRNGEVDAWDNEEFRAAIKATGKKQIIVGGITTDVCTTFLALSLRDEGYSVWANVEASGTTTELIRDVSNDRMARAGVQIVSLFSIVCDLMRDWRNTPGATEVIPWLAKYYPVYGILAQSHGGAVLNGTIQPGEEVLLPEQ</sequence>
<feature type="compositionally biased region" description="Basic residues" evidence="2">
    <location>
        <begin position="1"/>
        <end position="10"/>
    </location>
</feature>
<comment type="similarity">
    <text evidence="1">Belongs to the isochorismatase family.</text>
</comment>
<evidence type="ECO:0000313" key="4">
    <source>
        <dbReference type="EMBL" id="KXT07326.1"/>
    </source>
</evidence>
<evidence type="ECO:0000313" key="5">
    <source>
        <dbReference type="Proteomes" id="UP000070133"/>
    </source>
</evidence>
<dbReference type="EMBL" id="LFZN01000002">
    <property type="protein sequence ID" value="KXT07326.1"/>
    <property type="molecule type" value="Genomic_DNA"/>
</dbReference>
<dbReference type="InterPro" id="IPR036380">
    <property type="entry name" value="Isochorismatase-like_sf"/>
</dbReference>
<evidence type="ECO:0000259" key="3">
    <source>
        <dbReference type="PROSITE" id="PS50838"/>
    </source>
</evidence>
<dbReference type="Gene3D" id="1.10.10.1210">
    <property type="entry name" value="MAGE homology domain, winged helix WH2 motif"/>
    <property type="match status" value="1"/>
</dbReference>
<evidence type="ECO:0000256" key="1">
    <source>
        <dbReference type="ARBA" id="ARBA00006336"/>
    </source>
</evidence>
<protein>
    <recommendedName>
        <fullName evidence="3">MAGE domain-containing protein</fullName>
    </recommendedName>
</protein>
<feature type="compositionally biased region" description="Polar residues" evidence="2">
    <location>
        <begin position="296"/>
        <end position="310"/>
    </location>
</feature>
<dbReference type="InterPro" id="IPR002190">
    <property type="entry name" value="MHD_dom"/>
</dbReference>
<dbReference type="PANTHER" id="PTHR43559:SF3">
    <property type="entry name" value="HYDROLASE YCAC-RELATED"/>
    <property type="match status" value="1"/>
</dbReference>
<dbReference type="Proteomes" id="UP000070133">
    <property type="component" value="Unassembled WGS sequence"/>
</dbReference>
<accession>A0A139HXY9</accession>
<dbReference type="Pfam" id="PF01454">
    <property type="entry name" value="MAGE"/>
    <property type="match status" value="1"/>
</dbReference>
<organism evidence="4 5">
    <name type="scientific">Pseudocercospora eumusae</name>
    <dbReference type="NCBI Taxonomy" id="321146"/>
    <lineage>
        <taxon>Eukaryota</taxon>
        <taxon>Fungi</taxon>
        <taxon>Dikarya</taxon>
        <taxon>Ascomycota</taxon>
        <taxon>Pezizomycotina</taxon>
        <taxon>Dothideomycetes</taxon>
        <taxon>Dothideomycetidae</taxon>
        <taxon>Mycosphaerellales</taxon>
        <taxon>Mycosphaerellaceae</taxon>
        <taxon>Pseudocercospora</taxon>
    </lineage>
</organism>
<feature type="region of interest" description="Disordered" evidence="2">
    <location>
        <begin position="273"/>
        <end position="330"/>
    </location>
</feature>
<proteinExistence type="inferred from homology"/>
<dbReference type="PANTHER" id="PTHR43559">
    <property type="entry name" value="HYDROLASE YCAC-RELATED"/>
    <property type="match status" value="1"/>
</dbReference>
<comment type="caution">
    <text evidence="4">The sequence shown here is derived from an EMBL/GenBank/DDBJ whole genome shotgun (WGS) entry which is preliminary data.</text>
</comment>
<dbReference type="STRING" id="321146.A0A139HXY9"/>
<dbReference type="InterPro" id="IPR041899">
    <property type="entry name" value="MAGE_WH2"/>
</dbReference>
<keyword evidence="5" id="KW-1185">Reference proteome</keyword>
<dbReference type="InterPro" id="IPR041898">
    <property type="entry name" value="MAGE_WH1"/>
</dbReference>